<name>A0ABQ0GDW9_9PEZI</name>
<protein>
    <recommendedName>
        <fullName evidence="11">Seipin</fullName>
    </recommendedName>
</protein>
<feature type="transmembrane region" description="Helical" evidence="8">
    <location>
        <begin position="297"/>
        <end position="328"/>
    </location>
</feature>
<dbReference type="Proteomes" id="UP001628179">
    <property type="component" value="Unassembled WGS sequence"/>
</dbReference>
<gene>
    <name evidence="9" type="ORF">MFIFM68171_06157</name>
</gene>
<feature type="region of interest" description="Disordered" evidence="7">
    <location>
        <begin position="379"/>
        <end position="478"/>
    </location>
</feature>
<dbReference type="PANTHER" id="PTHR21212">
    <property type="entry name" value="BERNARDINELLI-SEIP CONGENITAL LIPODYSTROPHY 2 HOMOLOG BSCL2 PROTEIN"/>
    <property type="match status" value="1"/>
</dbReference>
<feature type="compositionally biased region" description="Low complexity" evidence="7">
    <location>
        <begin position="234"/>
        <end position="251"/>
    </location>
</feature>
<keyword evidence="4 8" id="KW-1133">Transmembrane helix</keyword>
<comment type="subcellular location">
    <subcellularLocation>
        <location evidence="1">Endoplasmic reticulum membrane</location>
        <topology evidence="1">Multi-pass membrane protein</topology>
    </subcellularLocation>
</comment>
<keyword evidence="3" id="KW-0256">Endoplasmic reticulum</keyword>
<evidence type="ECO:0000313" key="9">
    <source>
        <dbReference type="EMBL" id="GAB1315947.1"/>
    </source>
</evidence>
<dbReference type="PANTHER" id="PTHR21212:SF0">
    <property type="entry name" value="SEIPIN"/>
    <property type="match status" value="1"/>
</dbReference>
<organism evidence="9 10">
    <name type="scientific">Madurella fahalii</name>
    <dbReference type="NCBI Taxonomy" id="1157608"/>
    <lineage>
        <taxon>Eukaryota</taxon>
        <taxon>Fungi</taxon>
        <taxon>Dikarya</taxon>
        <taxon>Ascomycota</taxon>
        <taxon>Pezizomycotina</taxon>
        <taxon>Sordariomycetes</taxon>
        <taxon>Sordariomycetidae</taxon>
        <taxon>Sordariales</taxon>
        <taxon>Sordariales incertae sedis</taxon>
        <taxon>Madurella</taxon>
    </lineage>
</organism>
<evidence type="ECO:0000256" key="5">
    <source>
        <dbReference type="ARBA" id="ARBA00023098"/>
    </source>
</evidence>
<evidence type="ECO:0000256" key="3">
    <source>
        <dbReference type="ARBA" id="ARBA00022824"/>
    </source>
</evidence>
<feature type="compositionally biased region" description="Basic and acidic residues" evidence="7">
    <location>
        <begin position="465"/>
        <end position="478"/>
    </location>
</feature>
<accession>A0ABQ0GDW9</accession>
<dbReference type="EMBL" id="BAAFSV010000003">
    <property type="protein sequence ID" value="GAB1315947.1"/>
    <property type="molecule type" value="Genomic_DNA"/>
</dbReference>
<reference evidence="9 10" key="1">
    <citation type="submission" date="2024-09" db="EMBL/GenBank/DDBJ databases">
        <title>Itraconazole resistance in Madurella fahalii resulting from another homologue of gene encoding cytochrome P450 14-alpha sterol demethylase (CYP51).</title>
        <authorList>
            <person name="Yoshioka I."/>
            <person name="Fahal A.H."/>
            <person name="Kaneko S."/>
            <person name="Yaguchi T."/>
        </authorList>
    </citation>
    <scope>NUCLEOTIDE SEQUENCE [LARGE SCALE GENOMIC DNA]</scope>
    <source>
        <strain evidence="9 10">IFM 68171</strain>
    </source>
</reference>
<feature type="compositionally biased region" description="Basic and acidic residues" evidence="7">
    <location>
        <begin position="403"/>
        <end position="414"/>
    </location>
</feature>
<proteinExistence type="predicted"/>
<evidence type="ECO:0000256" key="2">
    <source>
        <dbReference type="ARBA" id="ARBA00022692"/>
    </source>
</evidence>
<evidence type="ECO:0000313" key="10">
    <source>
        <dbReference type="Proteomes" id="UP001628179"/>
    </source>
</evidence>
<feature type="transmembrane region" description="Helical" evidence="8">
    <location>
        <begin position="41"/>
        <end position="65"/>
    </location>
</feature>
<evidence type="ECO:0000256" key="6">
    <source>
        <dbReference type="ARBA" id="ARBA00023136"/>
    </source>
</evidence>
<dbReference type="InterPro" id="IPR009617">
    <property type="entry name" value="Seipin"/>
</dbReference>
<dbReference type="CDD" id="cd23995">
    <property type="entry name" value="Seipin_BSCL2_like"/>
    <property type="match status" value="1"/>
</dbReference>
<evidence type="ECO:0000256" key="7">
    <source>
        <dbReference type="SAM" id="MobiDB-lite"/>
    </source>
</evidence>
<evidence type="ECO:0008006" key="11">
    <source>
        <dbReference type="Google" id="ProtNLM"/>
    </source>
</evidence>
<dbReference type="RefSeq" id="XP_070917678.1">
    <property type="nucleotide sequence ID" value="XM_071061577.1"/>
</dbReference>
<evidence type="ECO:0000256" key="1">
    <source>
        <dbReference type="ARBA" id="ARBA00004477"/>
    </source>
</evidence>
<feature type="region of interest" description="Disordered" evidence="7">
    <location>
        <begin position="234"/>
        <end position="259"/>
    </location>
</feature>
<dbReference type="GeneID" id="98176900"/>
<dbReference type="Pfam" id="PF06775">
    <property type="entry name" value="Seipin"/>
    <property type="match status" value="1"/>
</dbReference>
<keyword evidence="5" id="KW-0443">Lipid metabolism</keyword>
<keyword evidence="10" id="KW-1185">Reference proteome</keyword>
<evidence type="ECO:0000256" key="8">
    <source>
        <dbReference type="SAM" id="Phobius"/>
    </source>
</evidence>
<sequence>MDSDNLEDLVVQLREEGRGAAQSIHRVAHRTFVSRGVQKTVITTTLLLIGAGLLYVPAVFGYLVFYYKYLPDQVTTVPVHLQYGVGPNPFGIAALSARNRMHDRQPYDITVSLTLPRSPANLNRGNFMVAMHLLSAASALGDTQQLQQLPHTLPYITPSPHSSSSQPSLPTRIDLPAYLATTQILFTSTRPALIPYADPLASFATRVLLLGYHVLFPRRAGAVRLAIPMAEQLSFSGSSSSSGPPKQTGSSRPSLPPQPAGLPTSLLLEVQAGQGIQVYDASVTFTARLRGLRWFMYTWWATAFGVFTFAFWAVEVVVMIGVLMAVGWCLRGTSPGGDLWEERGVEGDDDDYDYDIKAGEKGKGKGRAVDVSTAAATTSGVSGGRKKVKLQEAAPSTGSGAAAKEKGKDVKKEEGDGEEVLVSSVPDIRASQGGGEADDEGEGGEGSRSRDSGVGTSYTGQASRDGTRRRVTGRRESR</sequence>
<keyword evidence="2 8" id="KW-0812">Transmembrane</keyword>
<keyword evidence="6 8" id="KW-0472">Membrane</keyword>
<evidence type="ECO:0000256" key="4">
    <source>
        <dbReference type="ARBA" id="ARBA00022989"/>
    </source>
</evidence>
<comment type="caution">
    <text evidence="9">The sequence shown here is derived from an EMBL/GenBank/DDBJ whole genome shotgun (WGS) entry which is preliminary data.</text>
</comment>